<sequence>MSEARQAITYWLQRQQLSPAAAEQGLRLAGELPDGAAWRRFLERVFLFGGALLLACGVIFFFAFNWQQLPRIAKFGLLQVLLSGAALLAWHYSVATLKGQAALLAAMLLCGALLAYFGQTYQTGADPYQLFLTWSVLILPWVLVARLAAAWCLWLGLLNLALLLYIGRLGAGLFDGLALAALNPTAYALLFWLDLLALSAAEKAAAALPSRLLARFAGLLLLASLLPSLLTRLFAHYREHDQSPWMLLSYLAMLAVLAGFFAAYRRRRDLFLLAAACFSLIVLLTGVLIKWLLEWEPVEWMHSWLIVGLFLVASSAGAALWLRRIQQQWAADASR</sequence>
<dbReference type="InterPro" id="IPR018677">
    <property type="entry name" value="DUF2157"/>
</dbReference>
<dbReference type="EMBL" id="JBHSMT010000026">
    <property type="protein sequence ID" value="MFC5475122.1"/>
    <property type="molecule type" value="Genomic_DNA"/>
</dbReference>
<keyword evidence="1" id="KW-1133">Transmembrane helix</keyword>
<feature type="transmembrane region" description="Helical" evidence="1">
    <location>
        <begin position="151"/>
        <end position="171"/>
    </location>
</feature>
<feature type="transmembrane region" description="Helical" evidence="1">
    <location>
        <begin position="45"/>
        <end position="66"/>
    </location>
</feature>
<dbReference type="Pfam" id="PF09925">
    <property type="entry name" value="DUF2157"/>
    <property type="match status" value="1"/>
</dbReference>
<keyword evidence="1" id="KW-0812">Transmembrane</keyword>
<feature type="transmembrane region" description="Helical" evidence="1">
    <location>
        <begin position="212"/>
        <end position="235"/>
    </location>
</feature>
<name>A0ABW0MDH5_9BURK</name>
<keyword evidence="1" id="KW-0472">Membrane</keyword>
<accession>A0ABW0MDH5</accession>
<comment type="caution">
    <text evidence="3">The sequence shown here is derived from an EMBL/GenBank/DDBJ whole genome shotgun (WGS) entry which is preliminary data.</text>
</comment>
<feature type="transmembrane region" description="Helical" evidence="1">
    <location>
        <begin position="247"/>
        <end position="264"/>
    </location>
</feature>
<feature type="transmembrane region" description="Helical" evidence="1">
    <location>
        <begin position="72"/>
        <end position="90"/>
    </location>
</feature>
<evidence type="ECO:0000259" key="2">
    <source>
        <dbReference type="Pfam" id="PF09925"/>
    </source>
</evidence>
<reference evidence="4" key="1">
    <citation type="journal article" date="2019" name="Int. J. Syst. Evol. Microbiol.">
        <title>The Global Catalogue of Microorganisms (GCM) 10K type strain sequencing project: providing services to taxonomists for standard genome sequencing and annotation.</title>
        <authorList>
            <consortium name="The Broad Institute Genomics Platform"/>
            <consortium name="The Broad Institute Genome Sequencing Center for Infectious Disease"/>
            <person name="Wu L."/>
            <person name="Ma J."/>
        </authorList>
    </citation>
    <scope>NUCLEOTIDE SEQUENCE [LARGE SCALE GENOMIC DNA]</scope>
    <source>
        <strain evidence="4">JCM 17066</strain>
    </source>
</reference>
<dbReference type="RefSeq" id="WP_378998227.1">
    <property type="nucleotide sequence ID" value="NZ_JBHSMT010000026.1"/>
</dbReference>
<feature type="domain" description="DUF2157" evidence="2">
    <location>
        <begin position="11"/>
        <end position="151"/>
    </location>
</feature>
<feature type="transmembrane region" description="Helical" evidence="1">
    <location>
        <begin position="127"/>
        <end position="144"/>
    </location>
</feature>
<organism evidence="3 4">
    <name type="scientific">Paraherbaspirillum soli</name>
    <dbReference type="NCBI Taxonomy" id="631222"/>
    <lineage>
        <taxon>Bacteria</taxon>
        <taxon>Pseudomonadati</taxon>
        <taxon>Pseudomonadota</taxon>
        <taxon>Betaproteobacteria</taxon>
        <taxon>Burkholderiales</taxon>
        <taxon>Oxalobacteraceae</taxon>
        <taxon>Paraherbaspirillum</taxon>
    </lineage>
</organism>
<protein>
    <submittedName>
        <fullName evidence="3">DUF2157 domain-containing protein</fullName>
    </submittedName>
</protein>
<dbReference type="Proteomes" id="UP001596045">
    <property type="component" value="Unassembled WGS sequence"/>
</dbReference>
<evidence type="ECO:0000256" key="1">
    <source>
        <dbReference type="SAM" id="Phobius"/>
    </source>
</evidence>
<feature type="transmembrane region" description="Helical" evidence="1">
    <location>
        <begin position="102"/>
        <end position="121"/>
    </location>
</feature>
<evidence type="ECO:0000313" key="3">
    <source>
        <dbReference type="EMBL" id="MFC5475122.1"/>
    </source>
</evidence>
<keyword evidence="4" id="KW-1185">Reference proteome</keyword>
<feature type="transmembrane region" description="Helical" evidence="1">
    <location>
        <begin position="271"/>
        <end position="292"/>
    </location>
</feature>
<evidence type="ECO:0000313" key="4">
    <source>
        <dbReference type="Proteomes" id="UP001596045"/>
    </source>
</evidence>
<feature type="transmembrane region" description="Helical" evidence="1">
    <location>
        <begin position="304"/>
        <end position="322"/>
    </location>
</feature>
<gene>
    <name evidence="3" type="ORF">ACFPM8_14260</name>
</gene>
<proteinExistence type="predicted"/>
<feature type="transmembrane region" description="Helical" evidence="1">
    <location>
        <begin position="177"/>
        <end position="200"/>
    </location>
</feature>